<dbReference type="CDD" id="cd17256">
    <property type="entry name" value="RMtype1_S_EcoJA65PI-TRD1-CR1_like"/>
    <property type="match status" value="1"/>
</dbReference>
<dbReference type="RefSeq" id="WP_290002332.1">
    <property type="nucleotide sequence ID" value="NZ_JAUEPH010000007.1"/>
</dbReference>
<name>A0ABT7YGQ1_9BACT</name>
<keyword evidence="4" id="KW-1185">Reference proteome</keyword>
<comment type="caution">
    <text evidence="3">The sequence shown here is derived from an EMBL/GenBank/DDBJ whole genome shotgun (WGS) entry which is preliminary data.</text>
</comment>
<dbReference type="SUPFAM" id="SSF116734">
    <property type="entry name" value="DNA methylase specificity domain"/>
    <property type="match status" value="2"/>
</dbReference>
<evidence type="ECO:0000256" key="2">
    <source>
        <dbReference type="ARBA" id="ARBA00023125"/>
    </source>
</evidence>
<evidence type="ECO:0000256" key="1">
    <source>
        <dbReference type="ARBA" id="ARBA00022747"/>
    </source>
</evidence>
<evidence type="ECO:0000313" key="4">
    <source>
        <dbReference type="Proteomes" id="UP001171916"/>
    </source>
</evidence>
<dbReference type="EMBL" id="JAUEPH010000007">
    <property type="protein sequence ID" value="MDN3205648.1"/>
    <property type="molecule type" value="Genomic_DNA"/>
</dbReference>
<dbReference type="Proteomes" id="UP001171916">
    <property type="component" value="Unassembled WGS sequence"/>
</dbReference>
<dbReference type="InterPro" id="IPR052021">
    <property type="entry name" value="Type-I_RS_S_subunit"/>
</dbReference>
<evidence type="ECO:0000313" key="3">
    <source>
        <dbReference type="EMBL" id="MDN3205648.1"/>
    </source>
</evidence>
<dbReference type="InterPro" id="IPR044946">
    <property type="entry name" value="Restrct_endonuc_typeI_TRD_sf"/>
</dbReference>
<reference evidence="3" key="1">
    <citation type="submission" date="2023-06" db="EMBL/GenBank/DDBJ databases">
        <title>Robiginitalea aurantiacus sp. nov. and Algoriphagus sediminis sp. nov., isolated from coastal sediment.</title>
        <authorList>
            <person name="Zhou Z.Y."/>
            <person name="An J."/>
            <person name="Jia Y.W."/>
            <person name="Du Z.J."/>
        </authorList>
    </citation>
    <scope>NUCLEOTIDE SEQUENCE</scope>
    <source>
        <strain evidence="3">C2-7</strain>
    </source>
</reference>
<dbReference type="PANTHER" id="PTHR30408">
    <property type="entry name" value="TYPE-1 RESTRICTION ENZYME ECOKI SPECIFICITY PROTEIN"/>
    <property type="match status" value="1"/>
</dbReference>
<dbReference type="Gene3D" id="3.90.220.20">
    <property type="entry name" value="DNA methylase specificity domains"/>
    <property type="match status" value="2"/>
</dbReference>
<dbReference type="PANTHER" id="PTHR30408:SF12">
    <property type="entry name" value="TYPE I RESTRICTION ENZYME MJAVIII SPECIFICITY SUBUNIT"/>
    <property type="match status" value="1"/>
</dbReference>
<keyword evidence="1" id="KW-0680">Restriction system</keyword>
<gene>
    <name evidence="3" type="ORF">QVH07_15910</name>
</gene>
<keyword evidence="2" id="KW-0238">DNA-binding</keyword>
<accession>A0ABT7YGQ1</accession>
<dbReference type="CDD" id="cd16961">
    <property type="entry name" value="RMtype1_S_TRD-CR_like"/>
    <property type="match status" value="1"/>
</dbReference>
<protein>
    <recommendedName>
        <fullName evidence="5">Restriction endonuclease subunit S</fullName>
    </recommendedName>
</protein>
<sequence>MIEEKLKEKMLQIDKSSWKLTTLGELATEISKRVDNPSQSQYDRFVGLEHFVSGDIKIKKWGATDNLASSAKAFQAGDILFARRNAYLRRASLVEFDGCCSGDAFVIREDREKVVPGFLAFLMNSNGLWDFANSNAAGTMSKRVKWRDLANYEFLLPPQDQQAKLAELLWAMDEVIEKEKDAQEALIVTRKALHKIDFANYRRSKYKIDDFVTKVGSGVTPKGGSKVYIDSGVMLIRSQNVLFGEFDFDDVAFISDEIDEKMKSSRVLKNDVLLNITGASIGRSSVYVSDRPSNVNQHVCIIRTADGLDPTFLCEFINSSYGQNQVQVMQAGGNREGLNFTSVRLMRIPEYSYEEQLELRSKYVKIIEGIFATRQHISESQSLQKSLINQIF</sequence>
<organism evidence="3 4">
    <name type="scientific">Algoriphagus sediminis</name>
    <dbReference type="NCBI Taxonomy" id="3057113"/>
    <lineage>
        <taxon>Bacteria</taxon>
        <taxon>Pseudomonadati</taxon>
        <taxon>Bacteroidota</taxon>
        <taxon>Cytophagia</taxon>
        <taxon>Cytophagales</taxon>
        <taxon>Cyclobacteriaceae</taxon>
        <taxon>Algoriphagus</taxon>
    </lineage>
</organism>
<proteinExistence type="predicted"/>
<evidence type="ECO:0008006" key="5">
    <source>
        <dbReference type="Google" id="ProtNLM"/>
    </source>
</evidence>